<dbReference type="Proteomes" id="UP000228740">
    <property type="component" value="Unassembled WGS sequence"/>
</dbReference>
<dbReference type="SUPFAM" id="SSF52540">
    <property type="entry name" value="P-loop containing nucleoside triphosphate hydrolases"/>
    <property type="match status" value="1"/>
</dbReference>
<gene>
    <name evidence="2" type="ORF">CLV73_1348</name>
</gene>
<dbReference type="EMBL" id="PGFD01000001">
    <property type="protein sequence ID" value="PJJ67341.1"/>
    <property type="molecule type" value="Genomic_DNA"/>
</dbReference>
<evidence type="ECO:0000259" key="1">
    <source>
        <dbReference type="Pfam" id="PF13304"/>
    </source>
</evidence>
<dbReference type="GO" id="GO:0005524">
    <property type="term" value="F:ATP binding"/>
    <property type="evidence" value="ECO:0007669"/>
    <property type="project" value="InterPro"/>
</dbReference>
<dbReference type="OrthoDB" id="997844at2"/>
<sequence>MNEFKLIALRPLEGCDKNYKKILHENETYVFYNEYDFSRYNTKRREISIKKIHSPDLYSFTNGLKKEIKLNISAIVGQNGSGKSSLVELFYVSCYNISVINHVLYDEEDQRLLGADDIVKDINIEIFYQLNNNVYMINMIGNKIRNYVLQDNIFMISKDKFKLDSFFYTVAINYSLHSLNSEVLGNWVRKIFHKNDGYQTPIVLNPYRHKGIIDINNEEYLVKSRLISNILGRIDSRVKPEETLRNILDSKTAYRLRVEINRDKFQYENSKPIFPITETIGKTILPLVYKYFLKDENFEPKNTLLNRYAKEYILYKLQSICSKYQPYKKLFRSFTDNIGQANDYLRMLSEENSHVTLKLIQAINFLRNELYFDRKESFDLTVAYLSTQLDKQIKTKDQKLIDILPPAFFKVDIEFKDSDSFSHLSSGEKQRVYSLATLIYHINNLSSTNAKIVNNKYNNVNVIFDELELYFHPELQRNLINDIIENVKKINLNEINSINILLITHSPFILSDIPNENILFLSNLGAADQTPRNTKTFGGNIHELLGNSFFLRNGFVGEYAKNRIQGIIDILIDSDNKKKSKLDKNSIWNEIQIIGEPFLKQKIEEMFYLKFDKELKISELREEIKRLENG</sequence>
<dbReference type="GO" id="GO:0016887">
    <property type="term" value="F:ATP hydrolysis activity"/>
    <property type="evidence" value="ECO:0007669"/>
    <property type="project" value="InterPro"/>
</dbReference>
<comment type="caution">
    <text evidence="2">The sequence shown here is derived from an EMBL/GenBank/DDBJ whole genome shotgun (WGS) entry which is preliminary data.</text>
</comment>
<dbReference type="AlphaFoldDB" id="A0A2M9C922"/>
<proteinExistence type="predicted"/>
<dbReference type="Gene3D" id="3.40.50.300">
    <property type="entry name" value="P-loop containing nucleotide triphosphate hydrolases"/>
    <property type="match status" value="1"/>
</dbReference>
<protein>
    <submittedName>
        <fullName evidence="2">Putative AbiEii toxin of type IV toxin-antitoxin system</fullName>
    </submittedName>
</protein>
<name>A0A2M9C922_9FLAO</name>
<evidence type="ECO:0000313" key="2">
    <source>
        <dbReference type="EMBL" id="PJJ67341.1"/>
    </source>
</evidence>
<dbReference type="InterPro" id="IPR027417">
    <property type="entry name" value="P-loop_NTPase"/>
</dbReference>
<feature type="domain" description="ATPase AAA-type core" evidence="1">
    <location>
        <begin position="319"/>
        <end position="511"/>
    </location>
</feature>
<dbReference type="RefSeq" id="WP_100376057.1">
    <property type="nucleotide sequence ID" value="NZ_PGFD01000001.1"/>
</dbReference>
<organism evidence="2 3">
    <name type="scientific">Chryseobacterium geocarposphaerae</name>
    <dbReference type="NCBI Taxonomy" id="1416776"/>
    <lineage>
        <taxon>Bacteria</taxon>
        <taxon>Pseudomonadati</taxon>
        <taxon>Bacteroidota</taxon>
        <taxon>Flavobacteriia</taxon>
        <taxon>Flavobacteriales</taxon>
        <taxon>Weeksellaceae</taxon>
        <taxon>Chryseobacterium group</taxon>
        <taxon>Chryseobacterium</taxon>
    </lineage>
</organism>
<keyword evidence="3" id="KW-1185">Reference proteome</keyword>
<reference evidence="2 3" key="1">
    <citation type="submission" date="2017-11" db="EMBL/GenBank/DDBJ databases">
        <title>Genomic Encyclopedia of Archaeal and Bacterial Type Strains, Phase II (KMG-II): From Individual Species to Whole Genera.</title>
        <authorList>
            <person name="Goeker M."/>
        </authorList>
    </citation>
    <scope>NUCLEOTIDE SEQUENCE [LARGE SCALE GENOMIC DNA]</scope>
    <source>
        <strain evidence="2 3">DSM 27617</strain>
    </source>
</reference>
<dbReference type="Pfam" id="PF13304">
    <property type="entry name" value="AAA_21"/>
    <property type="match status" value="1"/>
</dbReference>
<evidence type="ECO:0000313" key="3">
    <source>
        <dbReference type="Proteomes" id="UP000228740"/>
    </source>
</evidence>
<dbReference type="InterPro" id="IPR003959">
    <property type="entry name" value="ATPase_AAA_core"/>
</dbReference>
<accession>A0A2M9C922</accession>